<accession>A0AAW1V8C1</accession>
<protein>
    <submittedName>
        <fullName evidence="2">Uncharacterized protein</fullName>
    </submittedName>
</protein>
<keyword evidence="3" id="KW-1185">Reference proteome</keyword>
<dbReference type="Proteomes" id="UP001431783">
    <property type="component" value="Unassembled WGS sequence"/>
</dbReference>
<evidence type="ECO:0000313" key="2">
    <source>
        <dbReference type="EMBL" id="KAK9891574.1"/>
    </source>
</evidence>
<proteinExistence type="predicted"/>
<reference evidence="2 3" key="1">
    <citation type="submission" date="2023-03" db="EMBL/GenBank/DDBJ databases">
        <title>Genome insight into feeding habits of ladybird beetles.</title>
        <authorList>
            <person name="Li H.-S."/>
            <person name="Huang Y.-H."/>
            <person name="Pang H."/>
        </authorList>
    </citation>
    <scope>NUCLEOTIDE SEQUENCE [LARGE SCALE GENOMIC DNA]</scope>
    <source>
        <strain evidence="2">SYSU_2023b</strain>
        <tissue evidence="2">Whole body</tissue>
    </source>
</reference>
<keyword evidence="1" id="KW-0812">Transmembrane</keyword>
<evidence type="ECO:0000256" key="1">
    <source>
        <dbReference type="SAM" id="Phobius"/>
    </source>
</evidence>
<dbReference type="AlphaFoldDB" id="A0AAW1V8C1"/>
<dbReference type="EMBL" id="JARQZJ010000129">
    <property type="protein sequence ID" value="KAK9891574.1"/>
    <property type="molecule type" value="Genomic_DNA"/>
</dbReference>
<evidence type="ECO:0000313" key="3">
    <source>
        <dbReference type="Proteomes" id="UP001431783"/>
    </source>
</evidence>
<gene>
    <name evidence="2" type="ORF">WA026_015532</name>
</gene>
<organism evidence="2 3">
    <name type="scientific">Henosepilachna vigintioctopunctata</name>
    <dbReference type="NCBI Taxonomy" id="420089"/>
    <lineage>
        <taxon>Eukaryota</taxon>
        <taxon>Metazoa</taxon>
        <taxon>Ecdysozoa</taxon>
        <taxon>Arthropoda</taxon>
        <taxon>Hexapoda</taxon>
        <taxon>Insecta</taxon>
        <taxon>Pterygota</taxon>
        <taxon>Neoptera</taxon>
        <taxon>Endopterygota</taxon>
        <taxon>Coleoptera</taxon>
        <taxon>Polyphaga</taxon>
        <taxon>Cucujiformia</taxon>
        <taxon>Coccinelloidea</taxon>
        <taxon>Coccinellidae</taxon>
        <taxon>Epilachninae</taxon>
        <taxon>Epilachnini</taxon>
        <taxon>Henosepilachna</taxon>
    </lineage>
</organism>
<comment type="caution">
    <text evidence="2">The sequence shown here is derived from an EMBL/GenBank/DDBJ whole genome shotgun (WGS) entry which is preliminary data.</text>
</comment>
<keyword evidence="1" id="KW-1133">Transmembrane helix</keyword>
<feature type="transmembrane region" description="Helical" evidence="1">
    <location>
        <begin position="143"/>
        <end position="160"/>
    </location>
</feature>
<feature type="transmembrane region" description="Helical" evidence="1">
    <location>
        <begin position="25"/>
        <end position="49"/>
    </location>
</feature>
<sequence length="216" mass="24963">MFIIKTKLSEQCHSYFRIVLKMGDLFLKHMIIILFLLATVKCAIGYLYPMCLRSESMCQEDSKINSDENFVSTIGGALNCIFCTTLGLMKKMFFIIVPTSNIYNNGVTYKYKPPPSLFETLAIWTGAKKEDNTDDELWEAQKLFMLASTIIFSMLFLYYGQNWFAICKDTPETKTCEICHYCQKYLPHYKVSPSDSFITCTCETEENSDQQKDNEL</sequence>
<keyword evidence="1" id="KW-0472">Membrane</keyword>
<feature type="transmembrane region" description="Helical" evidence="1">
    <location>
        <begin position="69"/>
        <end position="89"/>
    </location>
</feature>
<name>A0AAW1V8C1_9CUCU</name>